<dbReference type="InterPro" id="IPR038309">
    <property type="entry name" value="Rsd/AlgQ_sf"/>
</dbReference>
<evidence type="ECO:0000313" key="4">
    <source>
        <dbReference type="EMBL" id="QCZ92250.1"/>
    </source>
</evidence>
<organism evidence="4 5">
    <name type="scientific">Salinimonas iocasae</name>
    <dbReference type="NCBI Taxonomy" id="2572577"/>
    <lineage>
        <taxon>Bacteria</taxon>
        <taxon>Pseudomonadati</taxon>
        <taxon>Pseudomonadota</taxon>
        <taxon>Gammaproteobacteria</taxon>
        <taxon>Alteromonadales</taxon>
        <taxon>Alteromonadaceae</taxon>
        <taxon>Alteromonas/Salinimonas group</taxon>
        <taxon>Salinimonas</taxon>
    </lineage>
</organism>
<dbReference type="Gene3D" id="1.20.120.1370">
    <property type="entry name" value="Regulator of RNA polymerase sigma(70) subunit, domain 4"/>
    <property type="match status" value="1"/>
</dbReference>
<dbReference type="InterPro" id="IPR007448">
    <property type="entry name" value="Sigma70_reg_Rsd_AlgQ"/>
</dbReference>
<gene>
    <name evidence="4" type="ORF">FBQ74_01610</name>
</gene>
<reference evidence="4 5" key="1">
    <citation type="submission" date="2019-04" db="EMBL/GenBank/DDBJ databases">
        <title>Salinimonas iocasae sp. nov., a halophilic bacterium isolated from the outer tube casing of tubeworms in Okinawa Trough.</title>
        <authorList>
            <person name="Zhang H."/>
            <person name="Wang H."/>
            <person name="Li C."/>
        </authorList>
    </citation>
    <scope>NUCLEOTIDE SEQUENCE [LARGE SCALE GENOMIC DNA]</scope>
    <source>
        <strain evidence="4 5">KX18D6</strain>
    </source>
</reference>
<dbReference type="KEGG" id="salk:FBQ74_01610"/>
<evidence type="ECO:0000313" key="5">
    <source>
        <dbReference type="Proteomes" id="UP000304912"/>
    </source>
</evidence>
<name>A0A5B7Y9X5_9ALTE</name>
<dbReference type="AlphaFoldDB" id="A0A5B7Y9X5"/>
<protein>
    <submittedName>
        <fullName evidence="4">Sigma D regulator</fullName>
    </submittedName>
</protein>
<keyword evidence="2 3" id="KW-0804">Transcription</keyword>
<keyword evidence="1 3" id="KW-0805">Transcription regulation</keyword>
<keyword evidence="5" id="KW-1185">Reference proteome</keyword>
<proteinExistence type="inferred from homology"/>
<evidence type="ECO:0000256" key="1">
    <source>
        <dbReference type="ARBA" id="ARBA00023015"/>
    </source>
</evidence>
<dbReference type="EMBL" id="CP039852">
    <property type="protein sequence ID" value="QCZ92250.1"/>
    <property type="molecule type" value="Genomic_DNA"/>
</dbReference>
<accession>A0A5B7Y9X5</accession>
<dbReference type="Proteomes" id="UP000304912">
    <property type="component" value="Chromosome"/>
</dbReference>
<dbReference type="GO" id="GO:0006355">
    <property type="term" value="P:regulation of DNA-templated transcription"/>
    <property type="evidence" value="ECO:0007669"/>
    <property type="project" value="InterPro"/>
</dbReference>
<dbReference type="RefSeq" id="WP_139755011.1">
    <property type="nucleotide sequence ID" value="NZ_CP039852.1"/>
</dbReference>
<dbReference type="Pfam" id="PF04353">
    <property type="entry name" value="Rsd_AlgQ"/>
    <property type="match status" value="1"/>
</dbReference>
<dbReference type="NCBIfam" id="NF008723">
    <property type="entry name" value="PRK11718.1"/>
    <property type="match status" value="1"/>
</dbReference>
<comment type="similarity">
    <text evidence="3">Belongs to the Rsd/AlgQ family.</text>
</comment>
<sequence>MIEIASKFVLISGSVILMEHSSGFLIIQLVRGTMLSQQEELQQKWGGRSSAIDQWLEARKTFLIRYCALAKPDKNATTEQRESDIVEFCNLLMDYLSAGHFEIYDMLISEDASGQRLRQQSYPQLARTTDYALRFQDRYAVQASPQYTVGFTADLAELGETLETRFALEDKLIHHMLEHYGGKQIQHVHQQQADVR</sequence>
<evidence type="ECO:0000256" key="3">
    <source>
        <dbReference type="RuleBase" id="RU004409"/>
    </source>
</evidence>
<dbReference type="OrthoDB" id="5567237at2"/>
<evidence type="ECO:0000256" key="2">
    <source>
        <dbReference type="ARBA" id="ARBA00023163"/>
    </source>
</evidence>